<name>A0A367EJH7_9ACTN</name>
<keyword evidence="2" id="KW-1185">Reference proteome</keyword>
<sequence length="321" mass="33502">MTSKQESAARRLARATGQSYTRMRNLTAHRHPAPDLSTLADLPYACGRPVELELAAVLVGACRAGCRPCQDVFVPGLCRHLPTVAALSGAVYGLWPVPISRSPAALAWYPLVRQARESGDGSAALAALEGMSTEQVADVLDGALDHWAAGGADVQIVSLDPEAAAAGEDTGSPPAAGPPAYDLFPGMVNTSAGPLPILILEPRKPGIGVGDLETRCGWARWDMSVVPDPDPAWRVRLGIATRTLDAVVHIDDEGWDDIVLGEAAEHPALPGDWWDLVDQVQHVLLCGPGVAVDSHATPAAALAAAAAAGPLAAVTARVRFW</sequence>
<accession>A0A367EJH7</accession>
<dbReference type="RefSeq" id="WP_114033995.1">
    <property type="nucleotide sequence ID" value="NZ_QOIL01000039.1"/>
</dbReference>
<dbReference type="AlphaFoldDB" id="A0A367EJH7"/>
<dbReference type="Proteomes" id="UP000253094">
    <property type="component" value="Unassembled WGS sequence"/>
</dbReference>
<dbReference type="EMBL" id="QOIL01000039">
    <property type="protein sequence ID" value="RCG17909.1"/>
    <property type="molecule type" value="Genomic_DNA"/>
</dbReference>
<dbReference type="OrthoDB" id="4182604at2"/>
<proteinExistence type="predicted"/>
<gene>
    <name evidence="1" type="ORF">DQ384_39385</name>
</gene>
<protein>
    <submittedName>
        <fullName evidence="1">Uncharacterized protein</fullName>
    </submittedName>
</protein>
<comment type="caution">
    <text evidence="1">The sequence shown here is derived from an EMBL/GenBank/DDBJ whole genome shotgun (WGS) entry which is preliminary data.</text>
</comment>
<evidence type="ECO:0000313" key="2">
    <source>
        <dbReference type="Proteomes" id="UP000253094"/>
    </source>
</evidence>
<organism evidence="1 2">
    <name type="scientific">Sphaerisporangium album</name>
    <dbReference type="NCBI Taxonomy" id="509200"/>
    <lineage>
        <taxon>Bacteria</taxon>
        <taxon>Bacillati</taxon>
        <taxon>Actinomycetota</taxon>
        <taxon>Actinomycetes</taxon>
        <taxon>Streptosporangiales</taxon>
        <taxon>Streptosporangiaceae</taxon>
        <taxon>Sphaerisporangium</taxon>
    </lineage>
</organism>
<reference evidence="1 2" key="1">
    <citation type="submission" date="2018-06" db="EMBL/GenBank/DDBJ databases">
        <title>Sphaerisporangium craniellae sp. nov., isolated from a marine sponge in the South China Sea.</title>
        <authorList>
            <person name="Li L."/>
        </authorList>
    </citation>
    <scope>NUCLEOTIDE SEQUENCE [LARGE SCALE GENOMIC DNA]</scope>
    <source>
        <strain evidence="1 2">CCTCC AA 208026</strain>
    </source>
</reference>
<evidence type="ECO:0000313" key="1">
    <source>
        <dbReference type="EMBL" id="RCG17909.1"/>
    </source>
</evidence>